<feature type="transmembrane region" description="Helical" evidence="2">
    <location>
        <begin position="84"/>
        <end position="104"/>
    </location>
</feature>
<dbReference type="EMBL" id="JABBWE010000019">
    <property type="protein sequence ID" value="KAG1796438.1"/>
    <property type="molecule type" value="Genomic_DNA"/>
</dbReference>
<name>A0A9P7AU59_9AGAM</name>
<evidence type="ECO:0000313" key="4">
    <source>
        <dbReference type="Proteomes" id="UP000719766"/>
    </source>
</evidence>
<gene>
    <name evidence="3" type="ORF">HD556DRAFT_1441740</name>
</gene>
<keyword evidence="2" id="KW-1133">Transmembrane helix</keyword>
<dbReference type="GeneID" id="64600105"/>
<keyword evidence="2" id="KW-0812">Transmembrane</keyword>
<organism evidence="3 4">
    <name type="scientific">Suillus plorans</name>
    <dbReference type="NCBI Taxonomy" id="116603"/>
    <lineage>
        <taxon>Eukaryota</taxon>
        <taxon>Fungi</taxon>
        <taxon>Dikarya</taxon>
        <taxon>Basidiomycota</taxon>
        <taxon>Agaricomycotina</taxon>
        <taxon>Agaricomycetes</taxon>
        <taxon>Agaricomycetidae</taxon>
        <taxon>Boletales</taxon>
        <taxon>Suillineae</taxon>
        <taxon>Suillaceae</taxon>
        <taxon>Suillus</taxon>
    </lineage>
</organism>
<keyword evidence="4" id="KW-1185">Reference proteome</keyword>
<evidence type="ECO:0000256" key="2">
    <source>
        <dbReference type="SAM" id="Phobius"/>
    </source>
</evidence>
<keyword evidence="2" id="KW-0472">Membrane</keyword>
<feature type="transmembrane region" description="Helical" evidence="2">
    <location>
        <begin position="166"/>
        <end position="197"/>
    </location>
</feature>
<dbReference type="OrthoDB" id="2640035at2759"/>
<dbReference type="Proteomes" id="UP000719766">
    <property type="component" value="Unassembled WGS sequence"/>
</dbReference>
<dbReference type="RefSeq" id="XP_041161954.1">
    <property type="nucleotide sequence ID" value="XM_041306341.1"/>
</dbReference>
<evidence type="ECO:0000256" key="1">
    <source>
        <dbReference type="SAM" id="MobiDB-lite"/>
    </source>
</evidence>
<feature type="compositionally biased region" description="Polar residues" evidence="1">
    <location>
        <begin position="1"/>
        <end position="12"/>
    </location>
</feature>
<comment type="caution">
    <text evidence="3">The sequence shown here is derived from an EMBL/GenBank/DDBJ whole genome shotgun (WGS) entry which is preliminary data.</text>
</comment>
<accession>A0A9P7AU59</accession>
<proteinExistence type="predicted"/>
<dbReference type="AlphaFoldDB" id="A0A9P7AU59"/>
<feature type="transmembrane region" description="Helical" evidence="2">
    <location>
        <begin position="124"/>
        <end position="145"/>
    </location>
</feature>
<feature type="transmembrane region" description="Helical" evidence="2">
    <location>
        <begin position="203"/>
        <end position="227"/>
    </location>
</feature>
<evidence type="ECO:0000313" key="3">
    <source>
        <dbReference type="EMBL" id="KAG1796438.1"/>
    </source>
</evidence>
<feature type="region of interest" description="Disordered" evidence="1">
    <location>
        <begin position="238"/>
        <end position="262"/>
    </location>
</feature>
<feature type="region of interest" description="Disordered" evidence="1">
    <location>
        <begin position="1"/>
        <end position="29"/>
    </location>
</feature>
<sequence>MSTTDANLSSNAPPVPGVPSRSSESDKTQPLWYDPPRHPFWCLCFKALCLIAISKPSVDHWDDLINGRKREEWVEHKKMVTDRLGNMNVTAGLVLTTSAVFISTQPPFQPLMPYASHGELPDPLLQTSLAALISLMTGTSVLIIYDTCYGNADMKRILKSLKRSRLRLVCSLILMAYPSLALAVSTMALLTAVFIAGFTSDKLFVKILTAVTYLTLVFLAVLAVYVFSAPWVDMHDPDPADSHDRPSSEPKGDSVVFHREIEYSGSRIKPRRKELV</sequence>
<reference evidence="3" key="1">
    <citation type="journal article" date="2020" name="New Phytol.">
        <title>Comparative genomics reveals dynamic genome evolution in host specialist ectomycorrhizal fungi.</title>
        <authorList>
            <person name="Lofgren L.A."/>
            <person name="Nguyen N.H."/>
            <person name="Vilgalys R."/>
            <person name="Ruytinx J."/>
            <person name="Liao H.L."/>
            <person name="Branco S."/>
            <person name="Kuo A."/>
            <person name="LaButti K."/>
            <person name="Lipzen A."/>
            <person name="Andreopoulos W."/>
            <person name="Pangilinan J."/>
            <person name="Riley R."/>
            <person name="Hundley H."/>
            <person name="Na H."/>
            <person name="Barry K."/>
            <person name="Grigoriev I.V."/>
            <person name="Stajich J.E."/>
            <person name="Kennedy P.G."/>
        </authorList>
    </citation>
    <scope>NUCLEOTIDE SEQUENCE</scope>
    <source>
        <strain evidence="3">S12</strain>
    </source>
</reference>
<protein>
    <submittedName>
        <fullName evidence="3">Uncharacterized protein</fullName>
    </submittedName>
</protein>